<accession>A0A010R057</accession>
<evidence type="ECO:0000313" key="3">
    <source>
        <dbReference type="Proteomes" id="UP000020467"/>
    </source>
</evidence>
<dbReference type="KEGG" id="cfj:CFIO01_12206"/>
<dbReference type="Proteomes" id="UP000020467">
    <property type="component" value="Unassembled WGS sequence"/>
</dbReference>
<organism evidence="2 3">
    <name type="scientific">Colletotrichum fioriniae PJ7</name>
    <dbReference type="NCBI Taxonomy" id="1445577"/>
    <lineage>
        <taxon>Eukaryota</taxon>
        <taxon>Fungi</taxon>
        <taxon>Dikarya</taxon>
        <taxon>Ascomycota</taxon>
        <taxon>Pezizomycotina</taxon>
        <taxon>Sordariomycetes</taxon>
        <taxon>Hypocreomycetidae</taxon>
        <taxon>Glomerellales</taxon>
        <taxon>Glomerellaceae</taxon>
        <taxon>Colletotrichum</taxon>
        <taxon>Colletotrichum acutatum species complex</taxon>
    </lineage>
</organism>
<proteinExistence type="predicted"/>
<evidence type="ECO:0000313" key="2">
    <source>
        <dbReference type="EMBL" id="EXF85892.1"/>
    </source>
</evidence>
<evidence type="ECO:0000256" key="1">
    <source>
        <dbReference type="SAM" id="MobiDB-lite"/>
    </source>
</evidence>
<reference evidence="2 3" key="1">
    <citation type="submission" date="2014-02" db="EMBL/GenBank/DDBJ databases">
        <title>The genome sequence of Colletotrichum fioriniae PJ7.</title>
        <authorList>
            <person name="Baroncelli R."/>
            <person name="Thon M.R."/>
        </authorList>
    </citation>
    <scope>NUCLEOTIDE SEQUENCE [LARGE SCALE GENOMIC DNA]</scope>
    <source>
        <strain evidence="2 3">PJ7</strain>
    </source>
</reference>
<feature type="compositionally biased region" description="Basic residues" evidence="1">
    <location>
        <begin position="49"/>
        <end position="64"/>
    </location>
</feature>
<dbReference type="HOGENOM" id="CLU_2527307_0_0_1"/>
<keyword evidence="3" id="KW-1185">Reference proteome</keyword>
<name>A0A010R057_9PEZI</name>
<protein>
    <submittedName>
        <fullName evidence="2">Uncharacterized protein</fullName>
    </submittedName>
</protein>
<comment type="caution">
    <text evidence="2">The sequence shown here is derived from an EMBL/GenBank/DDBJ whole genome shotgun (WGS) entry which is preliminary data.</text>
</comment>
<dbReference type="AlphaFoldDB" id="A0A010R057"/>
<dbReference type="EMBL" id="JARH01000048">
    <property type="protein sequence ID" value="EXF85892.1"/>
    <property type="molecule type" value="Genomic_DNA"/>
</dbReference>
<sequence>MLAVGRLDTYFHIEIKQADKAGFGLTPLTTPLTGIRRVTTPTLDGFHGRQPKVKRKERRAKRVRNKSDPAVTVTDKQAPHPPPG</sequence>
<feature type="region of interest" description="Disordered" evidence="1">
    <location>
        <begin position="39"/>
        <end position="84"/>
    </location>
</feature>
<gene>
    <name evidence="2" type="ORF">CFIO01_12206</name>
</gene>